<evidence type="ECO:0000259" key="3">
    <source>
        <dbReference type="PROSITE" id="PS50102"/>
    </source>
</evidence>
<dbReference type="STRING" id="6334.A0A0V1BZ38"/>
<dbReference type="EMBL" id="JYDH01000005">
    <property type="protein sequence ID" value="KRY42044.1"/>
    <property type="molecule type" value="Genomic_DNA"/>
</dbReference>
<accession>A0A0V1BZ38</accession>
<dbReference type="AlphaFoldDB" id="A0A0V1BZ38"/>
<dbReference type="CDD" id="cd12363">
    <property type="entry name" value="RRM_TRA2"/>
    <property type="match status" value="1"/>
</dbReference>
<feature type="compositionally biased region" description="Basic residues" evidence="2">
    <location>
        <begin position="76"/>
        <end position="135"/>
    </location>
</feature>
<feature type="region of interest" description="Disordered" evidence="2">
    <location>
        <begin position="73"/>
        <end position="142"/>
    </location>
</feature>
<dbReference type="InterPro" id="IPR050441">
    <property type="entry name" value="RBM"/>
</dbReference>
<dbReference type="PROSITE" id="PS50102">
    <property type="entry name" value="RRM"/>
    <property type="match status" value="1"/>
</dbReference>
<protein>
    <submittedName>
        <fullName evidence="4">Transformer-2-like protein beta</fullName>
    </submittedName>
</protein>
<reference evidence="4 5" key="1">
    <citation type="submission" date="2015-01" db="EMBL/GenBank/DDBJ databases">
        <title>Evolution of Trichinella species and genotypes.</title>
        <authorList>
            <person name="Korhonen P.K."/>
            <person name="Edoardo P."/>
            <person name="Giuseppe L.R."/>
            <person name="Gasser R.B."/>
        </authorList>
    </citation>
    <scope>NUCLEOTIDE SEQUENCE [LARGE SCALE GENOMIC DNA]</scope>
    <source>
        <strain evidence="4">ISS3</strain>
    </source>
</reference>
<dbReference type="InterPro" id="IPR000504">
    <property type="entry name" value="RRM_dom"/>
</dbReference>
<organism evidence="4 5">
    <name type="scientific">Trichinella spiralis</name>
    <name type="common">Trichina worm</name>
    <dbReference type="NCBI Taxonomy" id="6334"/>
    <lineage>
        <taxon>Eukaryota</taxon>
        <taxon>Metazoa</taxon>
        <taxon>Ecdysozoa</taxon>
        <taxon>Nematoda</taxon>
        <taxon>Enoplea</taxon>
        <taxon>Dorylaimia</taxon>
        <taxon>Trichinellida</taxon>
        <taxon>Trichinellidae</taxon>
        <taxon>Trichinella</taxon>
    </lineage>
</organism>
<keyword evidence="5" id="KW-1185">Reference proteome</keyword>
<sequence length="461" mass="54101">MRQYYDVQVVIDYGITRCSFSVVSVAVFLRRLSECQWRFLTRVAARQGPLPVRDRLLDHAPLLGHGKAFQLSTFKTRSRSRDRRRNKRSRSSSRDRRRRRSRTRSISRSRSRDRGRHGRRRSKSRSPMSNRKRHLAPRENPPTSRCLGVFGLSLYTTERDLHQLFSRYGKVDDVQLVYDHPSGRSRGFGFVYFDTVDDAVLARERAAGTEIDGHRIRIDFSITKRPHTPTPGIYMGRTSRRSYRDDYYRGRSPSPYNYRRRSRSYSYSPRLLRHSAWVYFLEKKCRRMKIFFITENVKCCIEKTLSEVIEAVMVEGAFGSCALTDLESSVYVEFSKCFYKAWHLFKTCPCSESLKIFISKFFIVFQEVLCTVPSKLSSNICENQYLSGRVLNEPEMDCSKIVVTVYTTVVQYCTDIAYHKSQDRIVRLDKAANSRDKPLLALKVIYCNSEIVTFFDWKYLH</sequence>
<dbReference type="Gene3D" id="3.30.70.330">
    <property type="match status" value="1"/>
</dbReference>
<gene>
    <name evidence="4" type="primary">Tra2b</name>
    <name evidence="4" type="ORF">T01_1350</name>
</gene>
<dbReference type="OrthoDB" id="439808at2759"/>
<feature type="domain" description="RRM" evidence="3">
    <location>
        <begin position="145"/>
        <end position="223"/>
    </location>
</feature>
<evidence type="ECO:0000256" key="1">
    <source>
        <dbReference type="PROSITE-ProRule" id="PRU00176"/>
    </source>
</evidence>
<dbReference type="InParanoid" id="A0A0V1BZ38"/>
<comment type="caution">
    <text evidence="4">The sequence shown here is derived from an EMBL/GenBank/DDBJ whole genome shotgun (WGS) entry which is preliminary data.</text>
</comment>
<dbReference type="PANTHER" id="PTHR48034">
    <property type="entry name" value="TRANSFORMER-2 SEX-DETERMINING PROTEIN-RELATED"/>
    <property type="match status" value="1"/>
</dbReference>
<dbReference type="GO" id="GO:0003723">
    <property type="term" value="F:RNA binding"/>
    <property type="evidence" value="ECO:0007669"/>
    <property type="project" value="UniProtKB-UniRule"/>
</dbReference>
<dbReference type="SMART" id="SM00360">
    <property type="entry name" value="RRM"/>
    <property type="match status" value="1"/>
</dbReference>
<evidence type="ECO:0000256" key="2">
    <source>
        <dbReference type="SAM" id="MobiDB-lite"/>
    </source>
</evidence>
<evidence type="ECO:0000313" key="4">
    <source>
        <dbReference type="EMBL" id="KRY42044.1"/>
    </source>
</evidence>
<dbReference type="InterPro" id="IPR012677">
    <property type="entry name" value="Nucleotide-bd_a/b_plait_sf"/>
</dbReference>
<keyword evidence="1" id="KW-0694">RNA-binding</keyword>
<evidence type="ECO:0000313" key="5">
    <source>
        <dbReference type="Proteomes" id="UP000054776"/>
    </source>
</evidence>
<dbReference type="Pfam" id="PF00076">
    <property type="entry name" value="RRM_1"/>
    <property type="match status" value="1"/>
</dbReference>
<dbReference type="Proteomes" id="UP000054776">
    <property type="component" value="Unassembled WGS sequence"/>
</dbReference>
<dbReference type="InterPro" id="IPR035979">
    <property type="entry name" value="RBD_domain_sf"/>
</dbReference>
<dbReference type="SUPFAM" id="SSF54928">
    <property type="entry name" value="RNA-binding domain, RBD"/>
    <property type="match status" value="1"/>
</dbReference>
<proteinExistence type="predicted"/>
<name>A0A0V1BZ38_TRISP</name>